<dbReference type="AlphaFoldDB" id="A0A431WRF2"/>
<evidence type="ECO:0000313" key="4">
    <source>
        <dbReference type="EMBL" id="RTR37754.1"/>
    </source>
</evidence>
<keyword evidence="1 3" id="KW-0732">Signal</keyword>
<feature type="chain" id="PRO_5019275294" description="Cytochrome c-552/4 domain-containing protein" evidence="3">
    <location>
        <begin position="25"/>
        <end position="451"/>
    </location>
</feature>
<protein>
    <recommendedName>
        <fullName evidence="6">Cytochrome c-552/4 domain-containing protein</fullName>
    </recommendedName>
</protein>
<dbReference type="InterPro" id="IPR051829">
    <property type="entry name" value="Multiheme_Cytochr_ET"/>
</dbReference>
<feature type="region of interest" description="Disordered" evidence="2">
    <location>
        <begin position="425"/>
        <end position="451"/>
    </location>
</feature>
<dbReference type="SUPFAM" id="SSF48695">
    <property type="entry name" value="Multiheme cytochromes"/>
    <property type="match status" value="1"/>
</dbReference>
<name>A0A431WRF2_9GAMM</name>
<dbReference type="RefSeq" id="WP_126521452.1">
    <property type="nucleotide sequence ID" value="NZ_RXNU01000010.1"/>
</dbReference>
<dbReference type="InterPro" id="IPR036280">
    <property type="entry name" value="Multihaem_cyt_sf"/>
</dbReference>
<evidence type="ECO:0000256" key="1">
    <source>
        <dbReference type="ARBA" id="ARBA00022729"/>
    </source>
</evidence>
<comment type="caution">
    <text evidence="4">The sequence shown here is derived from an EMBL/GenBank/DDBJ whole genome shotgun (WGS) entry which is preliminary data.</text>
</comment>
<sequence length="451" mass="48696">MMNLTPVKRSLRILTLAATVAMLAACGSDDNSDTDVVPPVDDNGGSVIVPPVEDSPQALTYVGTDTCLTCHSDKKSFLETNHNFMLNKVLEGKAPDYAFVDRSDMLDLLEGIGNAAGTPATWDDVSYVIGGTKIGMNFIDKHGYRMQGEKSSVFFSNPPIATSEEGTGDIYWCGKCHATGWKDYTYETGDNRNLNRQDDLPGMGGTFAAGGVQCEACHGSGSEHIKSPSKTNITRLATGRSTADLLAEDMAFGKPVACGECHTSYTEGAKMYPKFTSGFNAEFGGDSLNGRVPVLQESQSNDSGRIAGDTLKGLDPDTGIGITKKSNFHCSACHDIHKSPFNKDKPGHENAVKECSECHAGKKFADVGGMSQGAHEFFTECKDCHMPGLNHTFKIDLSHPSDDPYYFGDARDANNKPVWKQPFNSAADSCKKCHPDDYDDRAARVPSIHEK</sequence>
<accession>A0A431WRF2</accession>
<evidence type="ECO:0000313" key="5">
    <source>
        <dbReference type="Proteomes" id="UP000267448"/>
    </source>
</evidence>
<dbReference type="EMBL" id="RXNU01000010">
    <property type="protein sequence ID" value="RTR37754.1"/>
    <property type="molecule type" value="Genomic_DNA"/>
</dbReference>
<evidence type="ECO:0000256" key="3">
    <source>
        <dbReference type="SAM" id="SignalP"/>
    </source>
</evidence>
<gene>
    <name evidence="4" type="ORF">EKG38_17190</name>
</gene>
<organism evidence="4 5">
    <name type="scientific">Shewanella canadensis</name>
    <dbReference type="NCBI Taxonomy" id="271096"/>
    <lineage>
        <taxon>Bacteria</taxon>
        <taxon>Pseudomonadati</taxon>
        <taxon>Pseudomonadota</taxon>
        <taxon>Gammaproteobacteria</taxon>
        <taxon>Alteromonadales</taxon>
        <taxon>Shewanellaceae</taxon>
        <taxon>Shewanella</taxon>
    </lineage>
</organism>
<dbReference type="OrthoDB" id="9814800at2"/>
<keyword evidence="5" id="KW-1185">Reference proteome</keyword>
<feature type="compositionally biased region" description="Basic and acidic residues" evidence="2">
    <location>
        <begin position="429"/>
        <end position="451"/>
    </location>
</feature>
<reference evidence="4 5" key="1">
    <citation type="submission" date="2018-12" db="EMBL/GenBank/DDBJ databases">
        <authorList>
            <person name="Yu L."/>
        </authorList>
    </citation>
    <scope>NUCLEOTIDE SEQUENCE [LARGE SCALE GENOMIC DNA]</scope>
    <source>
        <strain evidence="4 5">HAW-EB2</strain>
    </source>
</reference>
<proteinExistence type="predicted"/>
<evidence type="ECO:0008006" key="6">
    <source>
        <dbReference type="Google" id="ProtNLM"/>
    </source>
</evidence>
<dbReference type="Gene3D" id="3.90.10.10">
    <property type="entry name" value="Cytochrome C3"/>
    <property type="match status" value="1"/>
</dbReference>
<evidence type="ECO:0000256" key="2">
    <source>
        <dbReference type="SAM" id="MobiDB-lite"/>
    </source>
</evidence>
<dbReference type="Proteomes" id="UP000267448">
    <property type="component" value="Unassembled WGS sequence"/>
</dbReference>
<dbReference type="PANTHER" id="PTHR35038:SF8">
    <property type="entry name" value="C-TYPE POLYHEME CYTOCHROME OMCC"/>
    <property type="match status" value="1"/>
</dbReference>
<dbReference type="PANTHER" id="PTHR35038">
    <property type="entry name" value="DISSIMILATORY SULFITE REDUCTASE SIRA"/>
    <property type="match status" value="1"/>
</dbReference>
<dbReference type="Gene3D" id="1.10.1130.10">
    <property type="entry name" value="Flavocytochrome C3, Chain A"/>
    <property type="match status" value="1"/>
</dbReference>
<feature type="signal peptide" evidence="3">
    <location>
        <begin position="1"/>
        <end position="24"/>
    </location>
</feature>